<evidence type="ECO:0000313" key="3">
    <source>
        <dbReference type="Proteomes" id="UP000789508"/>
    </source>
</evidence>
<proteinExistence type="predicted"/>
<sequence length="448" mass="50511">GSTTPAVYTMLPQQPQKSTSPTNNPPTNKEKETSQPAGQNNISGHTPSHNIHKPAPIQINIAEIPIFRLHKIQKHLRGSRVLQHPGGKTRKHLSLLWKAVASAEGDTISIKRHSCHTAFADISEWLLAFKAYIDAVLIIYENREQELNTYRDHISELCLKQSFYTVMSYDEDRRVTLVTNRDSTLLDRKNGITEGRFVSIGIEVTAWMRKSVKGSTNGIKLQTCRSIQSSPRNHYVRGSNPSISQLTLTAIHPHNMPLTATENEIYTQLDPDIFSIFTPINIEMFTYLTNNHPNRPFISYLLKGLRDGFRFNFSGQRTRLVQQNLKSIEIDPLSFARYIQDELAQGRMCGPFSEQQPPCQLFQINPCGLVAKKDTNPKVYRVISHLSAPFGANAYRILPVHPVDQTLQGIIFEGQIDFDKALAFGNRASGGIFCRFADVLTWIATQQG</sequence>
<comment type="caution">
    <text evidence="2">The sequence shown here is derived from an EMBL/GenBank/DDBJ whole genome shotgun (WGS) entry which is preliminary data.</text>
</comment>
<feature type="non-terminal residue" evidence="2">
    <location>
        <position position="1"/>
    </location>
</feature>
<dbReference type="AlphaFoldDB" id="A0A9N9HZB5"/>
<protein>
    <submittedName>
        <fullName evidence="2">4468_t:CDS:1</fullName>
    </submittedName>
</protein>
<dbReference type="OrthoDB" id="3254233at2759"/>
<feature type="region of interest" description="Disordered" evidence="1">
    <location>
        <begin position="1"/>
        <end position="53"/>
    </location>
</feature>
<accession>A0A9N9HZB5</accession>
<keyword evidence="3" id="KW-1185">Reference proteome</keyword>
<feature type="non-terminal residue" evidence="2">
    <location>
        <position position="448"/>
    </location>
</feature>
<feature type="compositionally biased region" description="Polar residues" evidence="1">
    <location>
        <begin position="34"/>
        <end position="49"/>
    </location>
</feature>
<gene>
    <name evidence="2" type="ORF">ALEPTO_LOCUS12011</name>
</gene>
<dbReference type="EMBL" id="CAJVPS010023693">
    <property type="protein sequence ID" value="CAG8714272.1"/>
    <property type="molecule type" value="Genomic_DNA"/>
</dbReference>
<organism evidence="2 3">
    <name type="scientific">Ambispora leptoticha</name>
    <dbReference type="NCBI Taxonomy" id="144679"/>
    <lineage>
        <taxon>Eukaryota</taxon>
        <taxon>Fungi</taxon>
        <taxon>Fungi incertae sedis</taxon>
        <taxon>Mucoromycota</taxon>
        <taxon>Glomeromycotina</taxon>
        <taxon>Glomeromycetes</taxon>
        <taxon>Archaeosporales</taxon>
        <taxon>Ambisporaceae</taxon>
        <taxon>Ambispora</taxon>
    </lineage>
</organism>
<evidence type="ECO:0000256" key="1">
    <source>
        <dbReference type="SAM" id="MobiDB-lite"/>
    </source>
</evidence>
<evidence type="ECO:0000313" key="2">
    <source>
        <dbReference type="EMBL" id="CAG8714272.1"/>
    </source>
</evidence>
<dbReference type="Proteomes" id="UP000789508">
    <property type="component" value="Unassembled WGS sequence"/>
</dbReference>
<reference evidence="2" key="1">
    <citation type="submission" date="2021-06" db="EMBL/GenBank/DDBJ databases">
        <authorList>
            <person name="Kallberg Y."/>
            <person name="Tangrot J."/>
            <person name="Rosling A."/>
        </authorList>
    </citation>
    <scope>NUCLEOTIDE SEQUENCE</scope>
    <source>
        <strain evidence="2">FL130A</strain>
    </source>
</reference>
<name>A0A9N9HZB5_9GLOM</name>
<feature type="compositionally biased region" description="Polar residues" evidence="1">
    <location>
        <begin position="1"/>
        <end position="27"/>
    </location>
</feature>